<dbReference type="RefSeq" id="WP_170215418.1">
    <property type="nucleotide sequence ID" value="NZ_JBHMDG010000016.1"/>
</dbReference>
<keyword evidence="2" id="KW-1185">Reference proteome</keyword>
<dbReference type="Pfam" id="PF14137">
    <property type="entry name" value="DUF4304"/>
    <property type="match status" value="1"/>
</dbReference>
<dbReference type="EMBL" id="JBHMDG010000016">
    <property type="protein sequence ID" value="MFB9314197.1"/>
    <property type="molecule type" value="Genomic_DNA"/>
</dbReference>
<evidence type="ECO:0000313" key="2">
    <source>
        <dbReference type="Proteomes" id="UP001589750"/>
    </source>
</evidence>
<comment type="caution">
    <text evidence="1">The sequence shown here is derived from an EMBL/GenBank/DDBJ whole genome shotgun (WGS) entry which is preliminary data.</text>
</comment>
<evidence type="ECO:0000313" key="1">
    <source>
        <dbReference type="EMBL" id="MFB9314197.1"/>
    </source>
</evidence>
<dbReference type="Proteomes" id="UP001589750">
    <property type="component" value="Unassembled WGS sequence"/>
</dbReference>
<proteinExistence type="predicted"/>
<dbReference type="InterPro" id="IPR025412">
    <property type="entry name" value="DUF4304"/>
</dbReference>
<reference evidence="1 2" key="1">
    <citation type="submission" date="2024-09" db="EMBL/GenBank/DDBJ databases">
        <authorList>
            <person name="Sun Q."/>
            <person name="Mori K."/>
        </authorList>
    </citation>
    <scope>NUCLEOTIDE SEQUENCE [LARGE SCALE GENOMIC DNA]</scope>
    <source>
        <strain evidence="1 2">JCM 9626</strain>
    </source>
</reference>
<gene>
    <name evidence="1" type="ORF">ACFFRI_14175</name>
</gene>
<protein>
    <submittedName>
        <fullName evidence="1">DUF4304 domain-containing protein</fullName>
    </submittedName>
</protein>
<organism evidence="1 2">
    <name type="scientific">Nocardioides plantarum</name>
    <dbReference type="NCBI Taxonomy" id="29299"/>
    <lineage>
        <taxon>Bacteria</taxon>
        <taxon>Bacillati</taxon>
        <taxon>Actinomycetota</taxon>
        <taxon>Actinomycetes</taxon>
        <taxon>Propionibacteriales</taxon>
        <taxon>Nocardioidaceae</taxon>
        <taxon>Nocardioides</taxon>
    </lineage>
</organism>
<sequence>MERIEAIEATMAAVFKTRGFRTRARNWFRSTRSGDYQVINLQRSTWGSGDLYVNLGWDPAAGGAAFRPAYRCLFSVRAEELDVGGVIHRIRPDGATKLELPGTSLLGSEIYEATPKDQLMKEVVQVVAEPLADLMDSTTTFADLAPLINSRPVLKSVQLRNHMRSLGSPLS</sequence>
<name>A0ABV5KBT4_9ACTN</name>
<accession>A0ABV5KBT4</accession>